<comment type="caution">
    <text evidence="5">The sequence shown here is derived from an EMBL/GenBank/DDBJ whole genome shotgun (WGS) entry which is preliminary data.</text>
</comment>
<dbReference type="GO" id="GO:0003677">
    <property type="term" value="F:DNA binding"/>
    <property type="evidence" value="ECO:0007669"/>
    <property type="project" value="UniProtKB-KW"/>
</dbReference>
<dbReference type="GO" id="GO:0003700">
    <property type="term" value="F:DNA-binding transcription factor activity"/>
    <property type="evidence" value="ECO:0007669"/>
    <property type="project" value="InterPro"/>
</dbReference>
<dbReference type="Gene3D" id="1.10.10.10">
    <property type="entry name" value="Winged helix-like DNA-binding domain superfamily/Winged helix DNA-binding domain"/>
    <property type="match status" value="1"/>
</dbReference>
<dbReference type="AlphaFoldDB" id="A0A4Q9GW64"/>
<dbReference type="InterPro" id="IPR036388">
    <property type="entry name" value="WH-like_DNA-bd_sf"/>
</dbReference>
<dbReference type="Pfam" id="PF07729">
    <property type="entry name" value="FCD"/>
    <property type="match status" value="1"/>
</dbReference>
<gene>
    <name evidence="5" type="ORF">EYS42_15345</name>
</gene>
<dbReference type="RefSeq" id="WP_130969075.1">
    <property type="nucleotide sequence ID" value="NZ_SIXI01000007.1"/>
</dbReference>
<dbReference type="Gene3D" id="1.20.120.530">
    <property type="entry name" value="GntR ligand-binding domain-like"/>
    <property type="match status" value="1"/>
</dbReference>
<sequence>MPRRSVPEAASAPADADLNLDGFEGPVVLSDDDIHERIIDAVIDQRLLPGTKLVEDKLGQAFGVSRTRIRQVLIRLAHEQVVTLEPNKGATVAQPSVDDAREVFEARALIEGVLVQRFLERATPADVQRLAECIEAEEEARREGDQAAALRLSGRFHLMIAEVAQHQTYERMLRKLISRTSLILMSYAPTERARPVLGDAPVRWVDACRCDAHRNVLSALRQAGGWPEPGQPRVVATRVGSAWMDEATRRMRVHLHEIESGLCFNQPEASGNDLHDVFLAPAEGPGRKRQRIVSV</sequence>
<dbReference type="SUPFAM" id="SSF48008">
    <property type="entry name" value="GntR ligand-binding domain-like"/>
    <property type="match status" value="1"/>
</dbReference>
<dbReference type="SUPFAM" id="SSF46785">
    <property type="entry name" value="Winged helix' DNA-binding domain"/>
    <property type="match status" value="1"/>
</dbReference>
<dbReference type="Proteomes" id="UP000292120">
    <property type="component" value="Unassembled WGS sequence"/>
</dbReference>
<evidence type="ECO:0000313" key="5">
    <source>
        <dbReference type="EMBL" id="TBO28379.1"/>
    </source>
</evidence>
<dbReference type="SMART" id="SM00895">
    <property type="entry name" value="FCD"/>
    <property type="match status" value="1"/>
</dbReference>
<name>A0A4Q9GW64_9BURK</name>
<dbReference type="Pfam" id="PF00392">
    <property type="entry name" value="GntR"/>
    <property type="match status" value="1"/>
</dbReference>
<keyword evidence="6" id="KW-1185">Reference proteome</keyword>
<feature type="domain" description="HTH gntR-type" evidence="4">
    <location>
        <begin position="28"/>
        <end position="95"/>
    </location>
</feature>
<keyword evidence="1" id="KW-0805">Transcription regulation</keyword>
<dbReference type="PANTHER" id="PTHR43537:SF53">
    <property type="entry name" value="HTH-TYPE TRANSCRIPTIONAL REPRESSOR NANR"/>
    <property type="match status" value="1"/>
</dbReference>
<evidence type="ECO:0000256" key="2">
    <source>
        <dbReference type="ARBA" id="ARBA00023125"/>
    </source>
</evidence>
<dbReference type="EMBL" id="SIXI01000007">
    <property type="protein sequence ID" value="TBO28379.1"/>
    <property type="molecule type" value="Genomic_DNA"/>
</dbReference>
<reference evidence="5 6" key="1">
    <citation type="submission" date="2019-02" db="EMBL/GenBank/DDBJ databases">
        <title>Aquabacterium sp. strain KMB7.</title>
        <authorList>
            <person name="Chen W.-M."/>
        </authorList>
    </citation>
    <scope>NUCLEOTIDE SEQUENCE [LARGE SCALE GENOMIC DNA]</scope>
    <source>
        <strain evidence="5 6">KMB7</strain>
    </source>
</reference>
<proteinExistence type="predicted"/>
<keyword evidence="3" id="KW-0804">Transcription</keyword>
<dbReference type="PROSITE" id="PS50949">
    <property type="entry name" value="HTH_GNTR"/>
    <property type="match status" value="1"/>
</dbReference>
<evidence type="ECO:0000313" key="6">
    <source>
        <dbReference type="Proteomes" id="UP000292120"/>
    </source>
</evidence>
<keyword evidence="2" id="KW-0238">DNA-binding</keyword>
<protein>
    <submittedName>
        <fullName evidence="5">GntR family transcriptional regulator</fullName>
    </submittedName>
</protein>
<evidence type="ECO:0000256" key="1">
    <source>
        <dbReference type="ARBA" id="ARBA00023015"/>
    </source>
</evidence>
<accession>A0A4Q9GW64</accession>
<dbReference type="InterPro" id="IPR011711">
    <property type="entry name" value="GntR_C"/>
</dbReference>
<dbReference type="InterPro" id="IPR000524">
    <property type="entry name" value="Tscrpt_reg_HTH_GntR"/>
</dbReference>
<dbReference type="OrthoDB" id="5243844at2"/>
<dbReference type="SMART" id="SM00345">
    <property type="entry name" value="HTH_GNTR"/>
    <property type="match status" value="1"/>
</dbReference>
<evidence type="ECO:0000256" key="3">
    <source>
        <dbReference type="ARBA" id="ARBA00023163"/>
    </source>
</evidence>
<organism evidence="5 6">
    <name type="scientific">Aquabacterium lacunae</name>
    <dbReference type="NCBI Taxonomy" id="2528630"/>
    <lineage>
        <taxon>Bacteria</taxon>
        <taxon>Pseudomonadati</taxon>
        <taxon>Pseudomonadota</taxon>
        <taxon>Betaproteobacteria</taxon>
        <taxon>Burkholderiales</taxon>
        <taxon>Aquabacterium</taxon>
    </lineage>
</organism>
<dbReference type="InterPro" id="IPR036390">
    <property type="entry name" value="WH_DNA-bd_sf"/>
</dbReference>
<evidence type="ECO:0000259" key="4">
    <source>
        <dbReference type="PROSITE" id="PS50949"/>
    </source>
</evidence>
<dbReference type="PANTHER" id="PTHR43537">
    <property type="entry name" value="TRANSCRIPTIONAL REGULATOR, GNTR FAMILY"/>
    <property type="match status" value="1"/>
</dbReference>
<dbReference type="InterPro" id="IPR008920">
    <property type="entry name" value="TF_FadR/GntR_C"/>
</dbReference>